<feature type="region of interest" description="Disordered" evidence="1">
    <location>
        <begin position="33"/>
        <end position="56"/>
    </location>
</feature>
<reference evidence="2 3" key="1">
    <citation type="submission" date="2020-06" db="EMBL/GenBank/DDBJ databases">
        <title>Actinomadura xiongansis sp. nov., isolated from soil of Baiyangdian.</title>
        <authorList>
            <person name="Zhang X."/>
        </authorList>
    </citation>
    <scope>NUCLEOTIDE SEQUENCE [LARGE SCALE GENOMIC DNA]</scope>
    <source>
        <strain evidence="2 3">HBUM206468</strain>
    </source>
</reference>
<evidence type="ECO:0000313" key="2">
    <source>
        <dbReference type="EMBL" id="MBC6468324.1"/>
    </source>
</evidence>
<proteinExistence type="predicted"/>
<dbReference type="Proteomes" id="UP000805614">
    <property type="component" value="Unassembled WGS sequence"/>
</dbReference>
<protein>
    <recommendedName>
        <fullName evidence="4">Transposase</fullName>
    </recommendedName>
</protein>
<keyword evidence="3" id="KW-1185">Reference proteome</keyword>
<dbReference type="EMBL" id="JABVEC010000018">
    <property type="protein sequence ID" value="MBC6468324.1"/>
    <property type="molecule type" value="Genomic_DNA"/>
</dbReference>
<evidence type="ECO:0000256" key="1">
    <source>
        <dbReference type="SAM" id="MobiDB-lite"/>
    </source>
</evidence>
<dbReference type="RefSeq" id="WP_187245337.1">
    <property type="nucleotide sequence ID" value="NZ_BAAAOK010000015.1"/>
</dbReference>
<organism evidence="2 3">
    <name type="scientific">Actinomadura alba</name>
    <dbReference type="NCBI Taxonomy" id="406431"/>
    <lineage>
        <taxon>Bacteria</taxon>
        <taxon>Bacillati</taxon>
        <taxon>Actinomycetota</taxon>
        <taxon>Actinomycetes</taxon>
        <taxon>Streptosporangiales</taxon>
        <taxon>Thermomonosporaceae</taxon>
        <taxon>Actinomadura</taxon>
    </lineage>
</organism>
<evidence type="ECO:0000313" key="3">
    <source>
        <dbReference type="Proteomes" id="UP000805614"/>
    </source>
</evidence>
<gene>
    <name evidence="2" type="ORF">HKK74_22915</name>
</gene>
<evidence type="ECO:0008006" key="4">
    <source>
        <dbReference type="Google" id="ProtNLM"/>
    </source>
</evidence>
<name>A0ABR7LU64_9ACTN</name>
<sequence>MTARHRQVARTRGKPDPIDAVAAARATLAEPDLPVAGHGWTGHLGCSKRAWRRTRP</sequence>
<comment type="caution">
    <text evidence="2">The sequence shown here is derived from an EMBL/GenBank/DDBJ whole genome shotgun (WGS) entry which is preliminary data.</text>
</comment>
<accession>A0ABR7LU64</accession>